<evidence type="ECO:0000259" key="6">
    <source>
        <dbReference type="PROSITE" id="PS51387"/>
    </source>
</evidence>
<evidence type="ECO:0000256" key="1">
    <source>
        <dbReference type="ARBA" id="ARBA00001974"/>
    </source>
</evidence>
<accession>A0ABW4SQA6</accession>
<keyword evidence="5" id="KW-0560">Oxidoreductase</keyword>
<dbReference type="Gene3D" id="3.30.465.10">
    <property type="match status" value="1"/>
</dbReference>
<organism evidence="7 8">
    <name type="scientific">Nonomuraea mangrovi</name>
    <dbReference type="NCBI Taxonomy" id="2316207"/>
    <lineage>
        <taxon>Bacteria</taxon>
        <taxon>Bacillati</taxon>
        <taxon>Actinomycetota</taxon>
        <taxon>Actinomycetes</taxon>
        <taxon>Streptosporangiales</taxon>
        <taxon>Streptosporangiaceae</taxon>
        <taxon>Nonomuraea</taxon>
    </lineage>
</organism>
<evidence type="ECO:0000256" key="5">
    <source>
        <dbReference type="ARBA" id="ARBA00023002"/>
    </source>
</evidence>
<keyword evidence="8" id="KW-1185">Reference proteome</keyword>
<evidence type="ECO:0000256" key="2">
    <source>
        <dbReference type="ARBA" id="ARBA00005466"/>
    </source>
</evidence>
<comment type="similarity">
    <text evidence="2">Belongs to the oxygen-dependent FAD-linked oxidoreductase family.</text>
</comment>
<dbReference type="Gene3D" id="3.40.462.20">
    <property type="match status" value="1"/>
</dbReference>
<dbReference type="Pfam" id="PF01565">
    <property type="entry name" value="FAD_binding_4"/>
    <property type="match status" value="1"/>
</dbReference>
<name>A0ABW4SQA6_9ACTN</name>
<dbReference type="InterPro" id="IPR050416">
    <property type="entry name" value="FAD-linked_Oxidoreductase"/>
</dbReference>
<sequence length="407" mass="43054">MLNIHFPGDEGFEQATRPWNLAVHQPVRAVAEAHDADDVAAAVKLAREAGLAIAAQPSGHGASGDVEGAILLRTRGLSTLEIDPAARVARVGAGVAWGQVQAAAGAHGLTGLPGSSPVVTVTGYTLGGGLSWFSRAHGWASSSVRSFDIVDAEGRSSTVTRDDELFWALRGGGGDFALVTAIEFDLHPAPDLYGGRVLWPAERAPEVLEAFKEITATAPDELTLWFELLQFPGAPPFVAVDSTYLGQDASRLLAPLDRIGGTLSDTRGRMPIAALGDITGEPTDPGPGASKAQLIGDLDGILERLMPIDPLISVQIRHLGGALARPSDSAAGQLDDPYLLYLFGLPGVEERQQEIIDGGRRPYTFLSRGESAADAFPAETLERLRDIKRRHDPDGLFRSNYPVLGGN</sequence>
<dbReference type="RefSeq" id="WP_379571154.1">
    <property type="nucleotide sequence ID" value="NZ_JBHUFV010000015.1"/>
</dbReference>
<comment type="caution">
    <text evidence="7">The sequence shown here is derived from an EMBL/GenBank/DDBJ whole genome shotgun (WGS) entry which is preliminary data.</text>
</comment>
<dbReference type="PANTHER" id="PTHR42973">
    <property type="entry name" value="BINDING OXIDOREDUCTASE, PUTATIVE (AFU_ORTHOLOGUE AFUA_1G17690)-RELATED"/>
    <property type="match status" value="1"/>
</dbReference>
<proteinExistence type="inferred from homology"/>
<dbReference type="EMBL" id="JBHUFV010000015">
    <property type="protein sequence ID" value="MFD1931643.1"/>
    <property type="molecule type" value="Genomic_DNA"/>
</dbReference>
<keyword evidence="3" id="KW-0285">Flavoprotein</keyword>
<dbReference type="PROSITE" id="PS51387">
    <property type="entry name" value="FAD_PCMH"/>
    <property type="match status" value="1"/>
</dbReference>
<evidence type="ECO:0000313" key="7">
    <source>
        <dbReference type="EMBL" id="MFD1931643.1"/>
    </source>
</evidence>
<keyword evidence="4" id="KW-0274">FAD</keyword>
<reference evidence="8" key="1">
    <citation type="journal article" date="2019" name="Int. J. Syst. Evol. Microbiol.">
        <title>The Global Catalogue of Microorganisms (GCM) 10K type strain sequencing project: providing services to taxonomists for standard genome sequencing and annotation.</title>
        <authorList>
            <consortium name="The Broad Institute Genomics Platform"/>
            <consortium name="The Broad Institute Genome Sequencing Center for Infectious Disease"/>
            <person name="Wu L."/>
            <person name="Ma J."/>
        </authorList>
    </citation>
    <scope>NUCLEOTIDE SEQUENCE [LARGE SCALE GENOMIC DNA]</scope>
    <source>
        <strain evidence="8">ICMP 6774ER</strain>
    </source>
</reference>
<dbReference type="InterPro" id="IPR016169">
    <property type="entry name" value="FAD-bd_PCMH_sub2"/>
</dbReference>
<evidence type="ECO:0000256" key="4">
    <source>
        <dbReference type="ARBA" id="ARBA00022827"/>
    </source>
</evidence>
<evidence type="ECO:0000313" key="8">
    <source>
        <dbReference type="Proteomes" id="UP001597368"/>
    </source>
</evidence>
<dbReference type="InterPro" id="IPR036318">
    <property type="entry name" value="FAD-bd_PCMH-like_sf"/>
</dbReference>
<comment type="cofactor">
    <cofactor evidence="1">
        <name>FAD</name>
        <dbReference type="ChEBI" id="CHEBI:57692"/>
    </cofactor>
</comment>
<dbReference type="InterPro" id="IPR006094">
    <property type="entry name" value="Oxid_FAD_bind_N"/>
</dbReference>
<dbReference type="Proteomes" id="UP001597368">
    <property type="component" value="Unassembled WGS sequence"/>
</dbReference>
<dbReference type="PANTHER" id="PTHR42973:SF39">
    <property type="entry name" value="FAD-BINDING PCMH-TYPE DOMAIN-CONTAINING PROTEIN"/>
    <property type="match status" value="1"/>
</dbReference>
<protein>
    <submittedName>
        <fullName evidence="7">FAD-binding oxidoreductase</fullName>
    </submittedName>
</protein>
<gene>
    <name evidence="7" type="ORF">ACFSKW_09150</name>
</gene>
<dbReference type="InterPro" id="IPR016167">
    <property type="entry name" value="FAD-bd_PCMH_sub1"/>
</dbReference>
<evidence type="ECO:0000256" key="3">
    <source>
        <dbReference type="ARBA" id="ARBA00022630"/>
    </source>
</evidence>
<dbReference type="Gene3D" id="3.30.43.10">
    <property type="entry name" value="Uridine Diphospho-n-acetylenolpyruvylglucosamine Reductase, domain 2"/>
    <property type="match status" value="1"/>
</dbReference>
<dbReference type="InterPro" id="IPR016166">
    <property type="entry name" value="FAD-bd_PCMH"/>
</dbReference>
<dbReference type="SUPFAM" id="SSF56176">
    <property type="entry name" value="FAD-binding/transporter-associated domain-like"/>
    <property type="match status" value="1"/>
</dbReference>
<feature type="domain" description="FAD-binding PCMH-type" evidence="6">
    <location>
        <begin position="22"/>
        <end position="189"/>
    </location>
</feature>